<accession>A0ABS9U3P1</accession>
<dbReference type="Proteomes" id="UP001202922">
    <property type="component" value="Unassembled WGS sequence"/>
</dbReference>
<keyword evidence="1" id="KW-0812">Transmembrane</keyword>
<organism evidence="2 3">
    <name type="scientific">Sinomonas terrae</name>
    <dbReference type="NCBI Taxonomy" id="2908838"/>
    <lineage>
        <taxon>Bacteria</taxon>
        <taxon>Bacillati</taxon>
        <taxon>Actinomycetota</taxon>
        <taxon>Actinomycetes</taxon>
        <taxon>Micrococcales</taxon>
        <taxon>Micrococcaceae</taxon>
        <taxon>Sinomonas</taxon>
    </lineage>
</organism>
<sequence length="320" mass="33307">MLASPGAGVVRRHAVVSLAPGVLLRGTRLEDVDKQVYELDPDGAALCAALAAPSCIDTLIEGFSELSQTPPEALAGPVWDFVDDLSSRGLLSVNASFTAERGAQLAEFPGRAFTALATGVRPPSGVRRSLRRYSATLKGLTRAGLEAHQAMAWIGVALMVAGVALAAAFSPTDSARGVGVRTACLLVSGYFILILANVFIHESAHLLAARISGCTVYGVYCRASAMGVSFSSRSGLTRLVVAISGPLAALAFDLAVMAAIVLSPGTFWSSTGIDQLRLSALVGVAALALFQAICLTPVARDGRHIAASLRTALRRERHRA</sequence>
<proteinExistence type="predicted"/>
<evidence type="ECO:0000313" key="2">
    <source>
        <dbReference type="EMBL" id="MCH6471012.1"/>
    </source>
</evidence>
<gene>
    <name evidence="2" type="ORF">L0M17_13675</name>
</gene>
<evidence type="ECO:0000313" key="3">
    <source>
        <dbReference type="Proteomes" id="UP001202922"/>
    </source>
</evidence>
<comment type="caution">
    <text evidence="2">The sequence shown here is derived from an EMBL/GenBank/DDBJ whole genome shotgun (WGS) entry which is preliminary data.</text>
</comment>
<keyword evidence="1" id="KW-0472">Membrane</keyword>
<keyword evidence="3" id="KW-1185">Reference proteome</keyword>
<feature type="transmembrane region" description="Helical" evidence="1">
    <location>
        <begin position="178"/>
        <end position="200"/>
    </location>
</feature>
<reference evidence="2 3" key="1">
    <citation type="submission" date="2022-03" db="EMBL/GenBank/DDBJ databases">
        <title>Sinomonas sp. isolated from a soil.</title>
        <authorList>
            <person name="Han J."/>
            <person name="Kim D.-U."/>
        </authorList>
    </citation>
    <scope>NUCLEOTIDE SEQUENCE [LARGE SCALE GENOMIC DNA]</scope>
    <source>
        <strain evidence="2 3">5-5</strain>
    </source>
</reference>
<dbReference type="EMBL" id="JAKZBV010000001">
    <property type="protein sequence ID" value="MCH6471012.1"/>
    <property type="molecule type" value="Genomic_DNA"/>
</dbReference>
<feature type="transmembrane region" description="Helical" evidence="1">
    <location>
        <begin position="280"/>
        <end position="299"/>
    </location>
</feature>
<protein>
    <submittedName>
        <fullName evidence="2">M50 family metallopeptidase</fullName>
    </submittedName>
</protein>
<feature type="transmembrane region" description="Helical" evidence="1">
    <location>
        <begin position="150"/>
        <end position="172"/>
    </location>
</feature>
<dbReference type="RefSeq" id="WP_241054580.1">
    <property type="nucleotide sequence ID" value="NZ_JAKZBV010000001.1"/>
</dbReference>
<name>A0ABS9U3P1_9MICC</name>
<feature type="transmembrane region" description="Helical" evidence="1">
    <location>
        <begin position="239"/>
        <end position="260"/>
    </location>
</feature>
<evidence type="ECO:0000256" key="1">
    <source>
        <dbReference type="SAM" id="Phobius"/>
    </source>
</evidence>
<keyword evidence="1" id="KW-1133">Transmembrane helix</keyword>